<dbReference type="AlphaFoldDB" id="U6KHY3"/>
<keyword evidence="5" id="KW-0067">ATP-binding</keyword>
<feature type="compositionally biased region" description="Basic residues" evidence="6">
    <location>
        <begin position="827"/>
        <end position="840"/>
    </location>
</feature>
<dbReference type="InterPro" id="IPR000403">
    <property type="entry name" value="PI3/4_kinase_cat_dom"/>
</dbReference>
<evidence type="ECO:0000256" key="3">
    <source>
        <dbReference type="ARBA" id="ARBA00022741"/>
    </source>
</evidence>
<reference evidence="8" key="2">
    <citation type="submission" date="2013-10" db="EMBL/GenBank/DDBJ databases">
        <authorList>
            <person name="Aslett M."/>
        </authorList>
    </citation>
    <scope>NUCLEOTIDE SEQUENCE [LARGE SCALE GENOMIC DNA]</scope>
    <source>
        <strain evidence="8">Houghton</strain>
    </source>
</reference>
<feature type="domain" description="PI3K/PI4K catalytic" evidence="7">
    <location>
        <begin position="169"/>
        <end position="497"/>
    </location>
</feature>
<dbReference type="RefSeq" id="XP_037878679.1">
    <property type="nucleotide sequence ID" value="XM_038022825.1"/>
</dbReference>
<dbReference type="PANTHER" id="PTHR45800">
    <property type="entry name" value="PHOSPHATIDYLINOSITOL 4-KINASE GAMMA"/>
    <property type="match status" value="1"/>
</dbReference>
<sequence>MPAVEGPAAAGGTGGGGGVMMLPSHPLYYFSTHNALRGADGEDLHFRVCFEELHGSRSCELDVYPFYDVQMVKRLLIKKLRLPASMQVKDVRLIFRGSELPNWRPMTVFFENPVKRLLWAVRGGSAQASIRPFARSQTFRSKELLRILEEVRLGFRRNVAPKLTMDGTGGTYILFDGRRRPVAVFKPEDEEAFAPCNPRGYEGRLGQQGLRGGVLSGEGAGREFAAYLLDASYGGFAGVPATMMVEACHPAFCSKGQIEVDGDVMMNSYVRSESSPSVSWKVGSFQAFVEAKECVGNFDARLFSVGDVHRIAIFDLRVMNLDRNDSNILVAPVVGYQKESSAGSSSRSLRASGGVVKQIQSKLLRSVSAVGSCGTQLCVADKAAVAGAETAASAASGVLTPDGKPTKWSNRRFRLIPIDHGMILTDVLDVATLDLVWFDWPQSKEPYSESELRLIYSFDVDKDLERLSRRVALRDNCLRTLRLATKLLQICARHHLTVRETATIAVRDDFDVPSPLEHLIRRSLEISYLALDSTSLMSTNRLGFGIMDLAELQGDPGKQQGRRTSFEAKLKKAFRKKKRAGDEEPVEEQAVDGNGVCSRCGGLVPAAGATAATPRGNTSVSCTVPSTVDADGELDSEDLEERPLVRSCTTIEAWSDARSPVGAHAAADACGEPRECRNTAAAALARGTAQPADQRLTATENAGELAPPGRVNAEGGRQASGGIAPCRCGESVQRRSSSSIGDSVDSSSDSELSSNSLSTSSNDGTQGSWTSSHSDEDSSKSASEVESRLAPPTFGSFQAPGAAGGPLRHLPSAALFRYPSGEPRPVGRNKRRTARNRRRKTETETETKTDDAAAALPSPPRNEAAVFGSRHTKGTVRRLNGTARGTGCRPKKQPSATTSTWSLTDSSGRVILLDWRDGRLEKLFFEVYESLLRQHIVHNHPQWYTYPYNGEAIERSERRQQTFRREESATVATPVVAAPTVQANSQRVHATNTQRRLSSEASDDASAAAAGPQLTNKHLRAVQQPQPPSPGQNADRAPAASRQTRFNISPDA</sequence>
<evidence type="ECO:0000256" key="1">
    <source>
        <dbReference type="ARBA" id="ARBA00008941"/>
    </source>
</evidence>
<feature type="compositionally biased region" description="Polar residues" evidence="6">
    <location>
        <begin position="617"/>
        <end position="626"/>
    </location>
</feature>
<feature type="compositionally biased region" description="Polar residues" evidence="6">
    <location>
        <begin position="982"/>
        <end position="996"/>
    </location>
</feature>
<organism evidence="8 9">
    <name type="scientific">Eimeria mitis</name>
    <dbReference type="NCBI Taxonomy" id="44415"/>
    <lineage>
        <taxon>Eukaryota</taxon>
        <taxon>Sar</taxon>
        <taxon>Alveolata</taxon>
        <taxon>Apicomplexa</taxon>
        <taxon>Conoidasida</taxon>
        <taxon>Coccidia</taxon>
        <taxon>Eucoccidiorida</taxon>
        <taxon>Eimeriorina</taxon>
        <taxon>Eimeriidae</taxon>
        <taxon>Eimeria</taxon>
    </lineage>
</organism>
<dbReference type="Proteomes" id="UP000030744">
    <property type="component" value="Unassembled WGS sequence"/>
</dbReference>
<dbReference type="EMBL" id="HG735893">
    <property type="protein sequence ID" value="CDJ36391.1"/>
    <property type="molecule type" value="Genomic_DNA"/>
</dbReference>
<gene>
    <name evidence="8" type="ORF">EMH_0054460</name>
</gene>
<feature type="compositionally biased region" description="Polar residues" evidence="6">
    <location>
        <begin position="1041"/>
        <end position="1052"/>
    </location>
</feature>
<feature type="compositionally biased region" description="Basic and acidic residues" evidence="6">
    <location>
        <begin position="841"/>
        <end position="851"/>
    </location>
</feature>
<dbReference type="Pfam" id="PF00454">
    <property type="entry name" value="PI3_PI4_kinase"/>
    <property type="match status" value="1"/>
</dbReference>
<evidence type="ECO:0000256" key="2">
    <source>
        <dbReference type="ARBA" id="ARBA00022679"/>
    </source>
</evidence>
<evidence type="ECO:0000256" key="5">
    <source>
        <dbReference type="ARBA" id="ARBA00022840"/>
    </source>
</evidence>
<evidence type="ECO:0000313" key="9">
    <source>
        <dbReference type="Proteomes" id="UP000030744"/>
    </source>
</evidence>
<feature type="region of interest" description="Disordered" evidence="6">
    <location>
        <begin position="880"/>
        <end position="902"/>
    </location>
</feature>
<reference evidence="8" key="1">
    <citation type="submission" date="2013-10" db="EMBL/GenBank/DDBJ databases">
        <title>Genomic analysis of the causative agents of coccidiosis in chickens.</title>
        <authorList>
            <person name="Reid A.J."/>
            <person name="Blake D."/>
            <person name="Billington K."/>
            <person name="Browne H."/>
            <person name="Dunn M."/>
            <person name="Hung S."/>
            <person name="Kawahara F."/>
            <person name="Miranda-Saavedra D."/>
            <person name="Mourier T."/>
            <person name="Nagra H."/>
            <person name="Otto T.D."/>
            <person name="Rawlings N."/>
            <person name="Sanchez A."/>
            <person name="Sanders M."/>
            <person name="Subramaniam C."/>
            <person name="Tay Y."/>
            <person name="Dear P."/>
            <person name="Doerig C."/>
            <person name="Gruber A."/>
            <person name="Parkinson J."/>
            <person name="Shirley M."/>
            <person name="Wan K.L."/>
            <person name="Berriman M."/>
            <person name="Tomley F."/>
            <person name="Pain A."/>
        </authorList>
    </citation>
    <scope>NUCLEOTIDE SEQUENCE [LARGE SCALE GENOMIC DNA]</scope>
    <source>
        <strain evidence="8">Houghton</strain>
    </source>
</reference>
<comment type="similarity">
    <text evidence="1">Belongs to the PI3/PI4-kinase family. Type II PI4K subfamily.</text>
</comment>
<feature type="region of interest" description="Disordered" evidence="6">
    <location>
        <begin position="979"/>
        <end position="1052"/>
    </location>
</feature>
<dbReference type="InterPro" id="IPR044571">
    <property type="entry name" value="P4KG1-8"/>
</dbReference>
<evidence type="ECO:0000256" key="6">
    <source>
        <dbReference type="SAM" id="MobiDB-lite"/>
    </source>
</evidence>
<dbReference type="VEuPathDB" id="ToxoDB:EMH_0054460"/>
<dbReference type="OrthoDB" id="5839at2759"/>
<feature type="region of interest" description="Disordered" evidence="6">
    <location>
        <begin position="610"/>
        <end position="631"/>
    </location>
</feature>
<evidence type="ECO:0000259" key="7">
    <source>
        <dbReference type="Pfam" id="PF00454"/>
    </source>
</evidence>
<keyword evidence="2" id="KW-0808">Transferase</keyword>
<evidence type="ECO:0000313" key="8">
    <source>
        <dbReference type="EMBL" id="CDJ36391.1"/>
    </source>
</evidence>
<evidence type="ECO:0000256" key="4">
    <source>
        <dbReference type="ARBA" id="ARBA00022777"/>
    </source>
</evidence>
<dbReference type="GO" id="GO:0016301">
    <property type="term" value="F:kinase activity"/>
    <property type="evidence" value="ECO:0007669"/>
    <property type="project" value="UniProtKB-KW"/>
</dbReference>
<dbReference type="GeneID" id="60404096"/>
<dbReference type="PANTHER" id="PTHR45800:SF11">
    <property type="entry name" value="PHOSPHATIDYLINOSITOL 3-KINASE-RELATED PROTEIN KINASE"/>
    <property type="match status" value="1"/>
</dbReference>
<dbReference type="GO" id="GO:0005524">
    <property type="term" value="F:ATP binding"/>
    <property type="evidence" value="ECO:0007669"/>
    <property type="project" value="UniProtKB-KW"/>
</dbReference>
<keyword evidence="4" id="KW-0418">Kinase</keyword>
<feature type="compositionally biased region" description="Basic and acidic residues" evidence="6">
    <location>
        <begin position="773"/>
        <end position="787"/>
    </location>
</feature>
<accession>U6KHY3</accession>
<keyword evidence="9" id="KW-1185">Reference proteome</keyword>
<protein>
    <recommendedName>
        <fullName evidence="7">PI3K/PI4K catalytic domain-containing protein</fullName>
    </recommendedName>
</protein>
<name>U6KHY3_9EIME</name>
<proteinExistence type="inferred from homology"/>
<feature type="compositionally biased region" description="Low complexity" evidence="6">
    <location>
        <begin position="730"/>
        <end position="772"/>
    </location>
</feature>
<keyword evidence="3" id="KW-0547">Nucleotide-binding</keyword>
<feature type="region of interest" description="Disordered" evidence="6">
    <location>
        <begin position="700"/>
        <end position="866"/>
    </location>
</feature>